<evidence type="ECO:0000313" key="2">
    <source>
        <dbReference type="Proteomes" id="UP000694843"/>
    </source>
</evidence>
<dbReference type="KEGG" id="hazt:108666717"/>
<feature type="compositionally biased region" description="Low complexity" evidence="1">
    <location>
        <begin position="319"/>
        <end position="329"/>
    </location>
</feature>
<accession>A0A8B7N5G7</accession>
<feature type="compositionally biased region" description="Basic and acidic residues" evidence="1">
    <location>
        <begin position="199"/>
        <end position="218"/>
    </location>
</feature>
<dbReference type="Proteomes" id="UP000694843">
    <property type="component" value="Unplaced"/>
</dbReference>
<dbReference type="OrthoDB" id="6364676at2759"/>
<feature type="compositionally biased region" description="Basic residues" evidence="1">
    <location>
        <begin position="103"/>
        <end position="114"/>
    </location>
</feature>
<dbReference type="AlphaFoldDB" id="A0A8B7N5G7"/>
<evidence type="ECO:0000256" key="1">
    <source>
        <dbReference type="SAM" id="MobiDB-lite"/>
    </source>
</evidence>
<dbReference type="RefSeq" id="XP_018009122.1">
    <property type="nucleotide sequence ID" value="XM_018153633.2"/>
</dbReference>
<sequence>MLKFRSTNSMKARKAAEHQRKALEEQLKMEWAWKPMAAVMNDNKTDLVYWVPPLYASNILSSFTASSSSASSPASSLCSSPSLSRSRNLSRRSSLTPGTPMGSRKKRLSKRRVMSPKQSIEEVGEEVEPPTPTALTSGEAGAAYGASTYQGEDEKNDEKFDGTMKKDLVVEFEADEIEVIHTVPDINIDDEIEYHNKETLKMKDKKEERRKSKSEGKHRSIPAILKLLEKVSHIHDKPKARPITRRNAKIERTVSSGSQKIKRPSLKVYQNNPKHGSGRRATAPTIPTQPPATEAKEARMVITGKSNSGPRLSIRRSSRQSSGRARSASVTTTGLKVSQVTEAELRSAHLEMMIKILATLYEEKISRQDTEIKTLKDKFKSQDKIVKQIVHNMLEVKSEVTNIREHLMKQEESFRLHRSKLIIGQHSIPEEMEETEDLEMYEADAQDGDLSIAVPEMMPVSCQEHDSYICVGNDESNMCTPVISNVITVQGSSNLLQCVNEEGGEVVHEVCDVSKNDFLSDEFCRVLEPPDEFQSKDFEDVETTPEKSLDGTDVYFEKCSFAGDMYPGKKAVAGVDSVTLEQVELLASYRSNLDAQDGHEFGVTCSKLHDPMTGERVEHEETYFATQYVCDYHPREEMRIKQLREASFFEETLSNIDEDDRLSEGRCSNLSRQRSDESTNI</sequence>
<feature type="compositionally biased region" description="Low complexity" evidence="1">
    <location>
        <begin position="70"/>
        <end position="94"/>
    </location>
</feature>
<organism evidence="2 3">
    <name type="scientific">Hyalella azteca</name>
    <name type="common">Amphipod</name>
    <dbReference type="NCBI Taxonomy" id="294128"/>
    <lineage>
        <taxon>Eukaryota</taxon>
        <taxon>Metazoa</taxon>
        <taxon>Ecdysozoa</taxon>
        <taxon>Arthropoda</taxon>
        <taxon>Crustacea</taxon>
        <taxon>Multicrustacea</taxon>
        <taxon>Malacostraca</taxon>
        <taxon>Eumalacostraca</taxon>
        <taxon>Peracarida</taxon>
        <taxon>Amphipoda</taxon>
        <taxon>Senticaudata</taxon>
        <taxon>Talitrida</taxon>
        <taxon>Talitroidea</taxon>
        <taxon>Hyalellidae</taxon>
        <taxon>Hyalella</taxon>
    </lineage>
</organism>
<protein>
    <submittedName>
        <fullName evidence="3">Uncharacterized protein LOC108666717</fullName>
    </submittedName>
</protein>
<gene>
    <name evidence="3" type="primary">LOC108666717</name>
</gene>
<dbReference type="GeneID" id="108666717"/>
<keyword evidence="2" id="KW-1185">Reference proteome</keyword>
<evidence type="ECO:0000313" key="3">
    <source>
        <dbReference type="RefSeq" id="XP_018009122.1"/>
    </source>
</evidence>
<name>A0A8B7N5G7_HYAAZ</name>
<feature type="region of interest" description="Disordered" evidence="1">
    <location>
        <begin position="199"/>
        <end position="219"/>
    </location>
</feature>
<reference evidence="3" key="1">
    <citation type="submission" date="2025-08" db="UniProtKB">
        <authorList>
            <consortium name="RefSeq"/>
        </authorList>
    </citation>
    <scope>IDENTIFICATION</scope>
    <source>
        <tissue evidence="3">Whole organism</tissue>
    </source>
</reference>
<feature type="region of interest" description="Disordered" evidence="1">
    <location>
        <begin position="251"/>
        <end position="333"/>
    </location>
</feature>
<feature type="region of interest" description="Disordered" evidence="1">
    <location>
        <begin position="70"/>
        <end position="141"/>
    </location>
</feature>
<proteinExistence type="predicted"/>